<feature type="transmembrane region" description="Helical" evidence="1">
    <location>
        <begin position="21"/>
        <end position="43"/>
    </location>
</feature>
<feature type="transmembrane region" description="Helical" evidence="1">
    <location>
        <begin position="97"/>
        <end position="118"/>
    </location>
</feature>
<feature type="transmembrane region" description="Helical" evidence="1">
    <location>
        <begin position="163"/>
        <end position="183"/>
    </location>
</feature>
<keyword evidence="1" id="KW-0472">Membrane</keyword>
<protein>
    <recommendedName>
        <fullName evidence="4">ABC transporter permease</fullName>
    </recommendedName>
</protein>
<sequence>MTRSLGDAIAAEIVKLRGLPAAVATMLGTVAAGGVLAAVVTASTEGADILPVTIPFLQIGPILLGVLAVSTEYTGHQIRTTLIATPNRLVVLAAKSVAYLAASMITSVAALGAALASARVTPAGHHPPTRIGWPPAGATAYLVLIGFLGFAVTVLARSLVPPLVAMLTLVLIASPLLAGFTEHSRWLPDRAGRLLYQPGADAVLAPGTGALTLLAWITAVAVLAIATFRTRDA</sequence>
<feature type="transmembrane region" description="Helical" evidence="1">
    <location>
        <begin position="138"/>
        <end position="156"/>
    </location>
</feature>
<reference evidence="2" key="1">
    <citation type="submission" date="2021-01" db="EMBL/GenBank/DDBJ databases">
        <title>Whole genome shotgun sequence of Actinoplanes tereljensis NBRC 105297.</title>
        <authorList>
            <person name="Komaki H."/>
            <person name="Tamura T."/>
        </authorList>
    </citation>
    <scope>NUCLEOTIDE SEQUENCE</scope>
    <source>
        <strain evidence="2">NBRC 105297</strain>
    </source>
</reference>
<dbReference type="RefSeq" id="WP_203805337.1">
    <property type="nucleotide sequence ID" value="NZ_BOMY01000020.1"/>
</dbReference>
<feature type="transmembrane region" description="Helical" evidence="1">
    <location>
        <begin position="203"/>
        <end position="228"/>
    </location>
</feature>
<evidence type="ECO:0008006" key="4">
    <source>
        <dbReference type="Google" id="ProtNLM"/>
    </source>
</evidence>
<comment type="caution">
    <text evidence="2">The sequence shown here is derived from an EMBL/GenBank/DDBJ whole genome shotgun (WGS) entry which is preliminary data.</text>
</comment>
<organism evidence="2 3">
    <name type="scientific">Paractinoplanes tereljensis</name>
    <dbReference type="NCBI Taxonomy" id="571912"/>
    <lineage>
        <taxon>Bacteria</taxon>
        <taxon>Bacillati</taxon>
        <taxon>Actinomycetota</taxon>
        <taxon>Actinomycetes</taxon>
        <taxon>Micromonosporales</taxon>
        <taxon>Micromonosporaceae</taxon>
        <taxon>Paractinoplanes</taxon>
    </lineage>
</organism>
<keyword evidence="3" id="KW-1185">Reference proteome</keyword>
<evidence type="ECO:0000313" key="2">
    <source>
        <dbReference type="EMBL" id="GIF20061.1"/>
    </source>
</evidence>
<gene>
    <name evidence="2" type="ORF">Ate02nite_27910</name>
</gene>
<evidence type="ECO:0000313" key="3">
    <source>
        <dbReference type="Proteomes" id="UP000623608"/>
    </source>
</evidence>
<keyword evidence="1" id="KW-0812">Transmembrane</keyword>
<keyword evidence="1" id="KW-1133">Transmembrane helix</keyword>
<accession>A0A919TS21</accession>
<dbReference type="EMBL" id="BOMY01000020">
    <property type="protein sequence ID" value="GIF20061.1"/>
    <property type="molecule type" value="Genomic_DNA"/>
</dbReference>
<feature type="transmembrane region" description="Helical" evidence="1">
    <location>
        <begin position="49"/>
        <end position="69"/>
    </location>
</feature>
<proteinExistence type="predicted"/>
<evidence type="ECO:0000256" key="1">
    <source>
        <dbReference type="SAM" id="Phobius"/>
    </source>
</evidence>
<dbReference type="AlphaFoldDB" id="A0A919TS21"/>
<dbReference type="Proteomes" id="UP000623608">
    <property type="component" value="Unassembled WGS sequence"/>
</dbReference>
<name>A0A919TS21_9ACTN</name>